<evidence type="ECO:0008006" key="6">
    <source>
        <dbReference type="Google" id="ProtNLM"/>
    </source>
</evidence>
<dbReference type="InterPro" id="IPR036770">
    <property type="entry name" value="Ankyrin_rpt-contain_sf"/>
</dbReference>
<evidence type="ECO:0000256" key="1">
    <source>
        <dbReference type="ARBA" id="ARBA00022737"/>
    </source>
</evidence>
<proteinExistence type="predicted"/>
<accession>A0ABQ9I4X0</accession>
<dbReference type="SMART" id="SM00248">
    <property type="entry name" value="ANK"/>
    <property type="match status" value="3"/>
</dbReference>
<sequence>MHVAAQNNDLERVDKLLRKGLCPDVVDAAGYTALHYAARAGHVKVCTRLLNAGANVDAVTRAGHATALHRASAVGCLAVVDLLLLAGANTKLPDVDGKTALHRAAEHAHLPVVRSILQVCPDLKYRRDERGKLPLYYARGNDELCKLLA</sequence>
<organism evidence="4 5">
    <name type="scientific">Dryococelus australis</name>
    <dbReference type="NCBI Taxonomy" id="614101"/>
    <lineage>
        <taxon>Eukaryota</taxon>
        <taxon>Metazoa</taxon>
        <taxon>Ecdysozoa</taxon>
        <taxon>Arthropoda</taxon>
        <taxon>Hexapoda</taxon>
        <taxon>Insecta</taxon>
        <taxon>Pterygota</taxon>
        <taxon>Neoptera</taxon>
        <taxon>Polyneoptera</taxon>
        <taxon>Phasmatodea</taxon>
        <taxon>Verophasmatodea</taxon>
        <taxon>Anareolatae</taxon>
        <taxon>Phasmatidae</taxon>
        <taxon>Eurycanthinae</taxon>
        <taxon>Dryococelus</taxon>
    </lineage>
</organism>
<dbReference type="EMBL" id="JARBHB010000002">
    <property type="protein sequence ID" value="KAJ8891547.1"/>
    <property type="molecule type" value="Genomic_DNA"/>
</dbReference>
<feature type="repeat" description="ANK" evidence="3">
    <location>
        <begin position="1"/>
        <end position="28"/>
    </location>
</feature>
<dbReference type="InterPro" id="IPR002110">
    <property type="entry name" value="Ankyrin_rpt"/>
</dbReference>
<dbReference type="Pfam" id="PF00023">
    <property type="entry name" value="Ank"/>
    <property type="match status" value="1"/>
</dbReference>
<reference evidence="4 5" key="1">
    <citation type="submission" date="2023-02" db="EMBL/GenBank/DDBJ databases">
        <title>LHISI_Scaffold_Assembly.</title>
        <authorList>
            <person name="Stuart O.P."/>
            <person name="Cleave R."/>
            <person name="Magrath M.J.L."/>
            <person name="Mikheyev A.S."/>
        </authorList>
    </citation>
    <scope>NUCLEOTIDE SEQUENCE [LARGE SCALE GENOMIC DNA]</scope>
    <source>
        <strain evidence="4">Daus_M_001</strain>
        <tissue evidence="4">Leg muscle</tissue>
    </source>
</reference>
<feature type="repeat" description="ANK" evidence="3">
    <location>
        <begin position="29"/>
        <end position="61"/>
    </location>
</feature>
<gene>
    <name evidence="4" type="ORF">PR048_004075</name>
</gene>
<evidence type="ECO:0000256" key="3">
    <source>
        <dbReference type="PROSITE-ProRule" id="PRU00023"/>
    </source>
</evidence>
<dbReference type="PANTHER" id="PTHR24171">
    <property type="entry name" value="ANKYRIN REPEAT DOMAIN-CONTAINING PROTEIN 39-RELATED"/>
    <property type="match status" value="1"/>
</dbReference>
<evidence type="ECO:0000313" key="4">
    <source>
        <dbReference type="EMBL" id="KAJ8891547.1"/>
    </source>
</evidence>
<dbReference type="Pfam" id="PF12796">
    <property type="entry name" value="Ank_2"/>
    <property type="match status" value="1"/>
</dbReference>
<dbReference type="Proteomes" id="UP001159363">
    <property type="component" value="Chromosome 2"/>
</dbReference>
<dbReference type="PRINTS" id="PR01415">
    <property type="entry name" value="ANKYRIN"/>
</dbReference>
<evidence type="ECO:0000313" key="5">
    <source>
        <dbReference type="Proteomes" id="UP001159363"/>
    </source>
</evidence>
<protein>
    <recommendedName>
        <fullName evidence="6">Ankyrin repeat domain-containing protein 39</fullName>
    </recommendedName>
</protein>
<dbReference type="PANTHER" id="PTHR24171:SF9">
    <property type="entry name" value="ANKYRIN REPEAT DOMAIN-CONTAINING PROTEIN 39"/>
    <property type="match status" value="1"/>
</dbReference>
<evidence type="ECO:0000256" key="2">
    <source>
        <dbReference type="ARBA" id="ARBA00023043"/>
    </source>
</evidence>
<keyword evidence="2 3" id="KW-0040">ANK repeat</keyword>
<dbReference type="SUPFAM" id="SSF48403">
    <property type="entry name" value="Ankyrin repeat"/>
    <property type="match status" value="1"/>
</dbReference>
<comment type="caution">
    <text evidence="4">The sequence shown here is derived from an EMBL/GenBank/DDBJ whole genome shotgun (WGS) entry which is preliminary data.</text>
</comment>
<dbReference type="PROSITE" id="PS50297">
    <property type="entry name" value="ANK_REP_REGION"/>
    <property type="match status" value="2"/>
</dbReference>
<feature type="repeat" description="ANK" evidence="3">
    <location>
        <begin position="63"/>
        <end position="95"/>
    </location>
</feature>
<dbReference type="Gene3D" id="1.25.40.20">
    <property type="entry name" value="Ankyrin repeat-containing domain"/>
    <property type="match status" value="2"/>
</dbReference>
<keyword evidence="5" id="KW-1185">Reference proteome</keyword>
<keyword evidence="1" id="KW-0677">Repeat</keyword>
<feature type="repeat" description="ANK" evidence="3">
    <location>
        <begin position="96"/>
        <end position="128"/>
    </location>
</feature>
<name>A0ABQ9I4X0_9NEOP</name>
<dbReference type="PROSITE" id="PS50088">
    <property type="entry name" value="ANK_REPEAT"/>
    <property type="match status" value="4"/>
</dbReference>